<evidence type="ECO:0000259" key="8">
    <source>
        <dbReference type="PROSITE" id="PS50850"/>
    </source>
</evidence>
<dbReference type="Gene3D" id="1.20.1250.20">
    <property type="entry name" value="MFS general substrate transporter like domains"/>
    <property type="match status" value="2"/>
</dbReference>
<dbReference type="PROSITE" id="PS50850">
    <property type="entry name" value="MFS"/>
    <property type="match status" value="1"/>
</dbReference>
<comment type="subcellular location">
    <subcellularLocation>
        <location evidence="1">Cell membrane</location>
        <topology evidence="1">Multi-pass membrane protein</topology>
    </subcellularLocation>
</comment>
<evidence type="ECO:0000313" key="10">
    <source>
        <dbReference type="Proteomes" id="UP000660454"/>
    </source>
</evidence>
<gene>
    <name evidence="9" type="ORF">Msi02_27560</name>
</gene>
<keyword evidence="4 7" id="KW-1133">Transmembrane helix</keyword>
<reference evidence="9 10" key="1">
    <citation type="submission" date="2021-01" db="EMBL/GenBank/DDBJ databases">
        <title>Whole genome shotgun sequence of Microbispora siamensis NBRC 104113.</title>
        <authorList>
            <person name="Komaki H."/>
            <person name="Tamura T."/>
        </authorList>
    </citation>
    <scope>NUCLEOTIDE SEQUENCE [LARGE SCALE GENOMIC DNA]</scope>
    <source>
        <strain evidence="9 10">NBRC 104113</strain>
    </source>
</reference>
<feature type="transmembrane region" description="Helical" evidence="7">
    <location>
        <begin position="260"/>
        <end position="281"/>
    </location>
</feature>
<dbReference type="PANTHER" id="PTHR43124:SF3">
    <property type="entry name" value="CHLORAMPHENICOL EFFLUX PUMP RV0191"/>
    <property type="match status" value="1"/>
</dbReference>
<protein>
    <recommendedName>
        <fullName evidence="8">Major facilitator superfamily (MFS) profile domain-containing protein</fullName>
    </recommendedName>
</protein>
<feature type="domain" description="Major facilitator superfamily (MFS) profile" evidence="8">
    <location>
        <begin position="28"/>
        <end position="325"/>
    </location>
</feature>
<evidence type="ECO:0000256" key="2">
    <source>
        <dbReference type="ARBA" id="ARBA00022475"/>
    </source>
</evidence>
<dbReference type="EMBL" id="BOOF01000012">
    <property type="protein sequence ID" value="GIH61939.1"/>
    <property type="molecule type" value="Genomic_DNA"/>
</dbReference>
<evidence type="ECO:0000256" key="6">
    <source>
        <dbReference type="SAM" id="MobiDB-lite"/>
    </source>
</evidence>
<keyword evidence="5 7" id="KW-0472">Membrane</keyword>
<feature type="region of interest" description="Disordered" evidence="6">
    <location>
        <begin position="134"/>
        <end position="207"/>
    </location>
</feature>
<dbReference type="SUPFAM" id="SSF103473">
    <property type="entry name" value="MFS general substrate transporter"/>
    <property type="match status" value="2"/>
</dbReference>
<feature type="compositionally biased region" description="Basic residues" evidence="6">
    <location>
        <begin position="158"/>
        <end position="175"/>
    </location>
</feature>
<evidence type="ECO:0000313" key="9">
    <source>
        <dbReference type="EMBL" id="GIH61939.1"/>
    </source>
</evidence>
<feature type="transmembrane region" description="Helical" evidence="7">
    <location>
        <begin position="226"/>
        <end position="248"/>
    </location>
</feature>
<evidence type="ECO:0000256" key="1">
    <source>
        <dbReference type="ARBA" id="ARBA00004651"/>
    </source>
</evidence>
<dbReference type="InterPro" id="IPR036259">
    <property type="entry name" value="MFS_trans_sf"/>
</dbReference>
<feature type="transmembrane region" description="Helical" evidence="7">
    <location>
        <begin position="97"/>
        <end position="121"/>
    </location>
</feature>
<dbReference type="InterPro" id="IPR011701">
    <property type="entry name" value="MFS"/>
</dbReference>
<evidence type="ECO:0000256" key="4">
    <source>
        <dbReference type="ARBA" id="ARBA00022989"/>
    </source>
</evidence>
<comment type="caution">
    <text evidence="9">The sequence shown here is derived from an EMBL/GenBank/DDBJ whole genome shotgun (WGS) entry which is preliminary data.</text>
</comment>
<evidence type="ECO:0000256" key="3">
    <source>
        <dbReference type="ARBA" id="ARBA00022692"/>
    </source>
</evidence>
<name>A0ABQ4GKJ3_9ACTN</name>
<dbReference type="PANTHER" id="PTHR43124">
    <property type="entry name" value="PURINE EFFLUX PUMP PBUE"/>
    <property type="match status" value="1"/>
</dbReference>
<evidence type="ECO:0000256" key="7">
    <source>
        <dbReference type="SAM" id="Phobius"/>
    </source>
</evidence>
<keyword evidence="3 7" id="KW-0812">Transmembrane</keyword>
<organism evidence="9 10">
    <name type="scientific">Microbispora siamensis</name>
    <dbReference type="NCBI Taxonomy" id="564413"/>
    <lineage>
        <taxon>Bacteria</taxon>
        <taxon>Bacillati</taxon>
        <taxon>Actinomycetota</taxon>
        <taxon>Actinomycetes</taxon>
        <taxon>Streptosporangiales</taxon>
        <taxon>Streptosporangiaceae</taxon>
        <taxon>Microbispora</taxon>
    </lineage>
</organism>
<feature type="transmembrane region" description="Helical" evidence="7">
    <location>
        <begin position="65"/>
        <end position="85"/>
    </location>
</feature>
<dbReference type="InterPro" id="IPR050189">
    <property type="entry name" value="MFS_Efflux_Transporters"/>
</dbReference>
<dbReference type="InterPro" id="IPR020846">
    <property type="entry name" value="MFS_dom"/>
</dbReference>
<keyword evidence="2" id="KW-1003">Cell membrane</keyword>
<feature type="transmembrane region" description="Helical" evidence="7">
    <location>
        <begin position="27"/>
        <end position="50"/>
    </location>
</feature>
<accession>A0ABQ4GKJ3</accession>
<sequence length="325" mass="33858">MSTRGEVVERAADAFGARGHSPARLPLVVHVLAVGAFLMLTTEFVVAGLLPEIAGDLRVSVPEAGLLITVFAAGMIIGAPSMAMLTLRLPRRLTLMLALGVFAAGHLVVAVGSSFALLLAARFVTALATGGVLGGGQRDRQPHRGPWGKLPSFGPGERRRHARQRRRGASRRVRRATGGLARPVLGAGDPRGGGCRSDRPHRPARWRRSPGTTVLLPTICLLSGQAWAMVVLVVLLGFFGLGANPVLISMSVRFAGQAPTLASALSVSAFNFGTAVGTWIAGRALDSSLETTGPAVVGTAIAALTLIPTITIALTQRRRVAAPVH</sequence>
<keyword evidence="10" id="KW-1185">Reference proteome</keyword>
<feature type="transmembrane region" description="Helical" evidence="7">
    <location>
        <begin position="293"/>
        <end position="315"/>
    </location>
</feature>
<dbReference type="Proteomes" id="UP000660454">
    <property type="component" value="Unassembled WGS sequence"/>
</dbReference>
<proteinExistence type="predicted"/>
<dbReference type="Pfam" id="PF07690">
    <property type="entry name" value="MFS_1"/>
    <property type="match status" value="1"/>
</dbReference>
<evidence type="ECO:0000256" key="5">
    <source>
        <dbReference type="ARBA" id="ARBA00023136"/>
    </source>
</evidence>